<sequence>MNEPQPVLDGESLITPTAIAADMAALYPSQGSSDHLATATAELGLVLHSARQWFEAGNDPAQTMRWTVEALHKMRRKVEPGVWQALIPLAQEHPVADYFHQDPFTRWSFEKPRGYSGDARLLDFIYQHENIREDVAEASPIGSALYAYSKYYPSCVAVRERRDLLAQYVDEITEERGGGTEVLAIASGHLREAGSSVALEQGRIARWVALDQDPLSVGSVARDYAGTPVEAIDGSVRGLLTDAYKLGTFDFVYSAGLYDYLTDAVAIRLNRRCLRMLKPKGTLLFANFSPELTDDGYMETFMNWALLLRTEADMWKIINASVDRNTVEAEVFFGENRNIVYGVIRKKD</sequence>
<dbReference type="GO" id="GO:0032259">
    <property type="term" value="P:methylation"/>
    <property type="evidence" value="ECO:0007669"/>
    <property type="project" value="UniProtKB-KW"/>
</dbReference>
<accession>A0A7C9R4K2</accession>
<dbReference type="InterPro" id="IPR029063">
    <property type="entry name" value="SAM-dependent_MTases_sf"/>
</dbReference>
<keyword evidence="1" id="KW-0808">Transferase</keyword>
<dbReference type="GO" id="GO:0008168">
    <property type="term" value="F:methyltransferase activity"/>
    <property type="evidence" value="ECO:0007669"/>
    <property type="project" value="UniProtKB-KW"/>
</dbReference>
<keyword evidence="1" id="KW-0489">Methyltransferase</keyword>
<dbReference type="EMBL" id="JAAKZG010000001">
    <property type="protein sequence ID" value="NGN39854.1"/>
    <property type="molecule type" value="Genomic_DNA"/>
</dbReference>
<dbReference type="AlphaFoldDB" id="A0A7C9R4K2"/>
<proteinExistence type="predicted"/>
<dbReference type="RefSeq" id="WP_165113704.1">
    <property type="nucleotide sequence ID" value="NZ_JAAKZG010000001.1"/>
</dbReference>
<evidence type="ECO:0000313" key="2">
    <source>
        <dbReference type="Proteomes" id="UP000481252"/>
    </source>
</evidence>
<organism evidence="1 2">
    <name type="scientific">Mesorhizobium zhangyense</name>
    <dbReference type="NCBI Taxonomy" id="1776730"/>
    <lineage>
        <taxon>Bacteria</taxon>
        <taxon>Pseudomonadati</taxon>
        <taxon>Pseudomonadota</taxon>
        <taxon>Alphaproteobacteria</taxon>
        <taxon>Hyphomicrobiales</taxon>
        <taxon>Phyllobacteriaceae</taxon>
        <taxon>Mesorhizobium</taxon>
    </lineage>
</organism>
<comment type="caution">
    <text evidence="1">The sequence shown here is derived from an EMBL/GenBank/DDBJ whole genome shotgun (WGS) entry which is preliminary data.</text>
</comment>
<protein>
    <submittedName>
        <fullName evidence="1">Class I SAM-dependent methyltransferase</fullName>
    </submittedName>
</protein>
<keyword evidence="2" id="KW-1185">Reference proteome</keyword>
<reference evidence="1 2" key="1">
    <citation type="submission" date="2020-02" db="EMBL/GenBank/DDBJ databases">
        <title>Genome sequence of the type strain CGMCC 1.15528 of Mesorhizobium zhangyense.</title>
        <authorList>
            <person name="Gao J."/>
            <person name="Sun J."/>
        </authorList>
    </citation>
    <scope>NUCLEOTIDE SEQUENCE [LARGE SCALE GENOMIC DNA]</scope>
    <source>
        <strain evidence="1 2">CGMCC 1.15528</strain>
    </source>
</reference>
<evidence type="ECO:0000313" key="1">
    <source>
        <dbReference type="EMBL" id="NGN39854.1"/>
    </source>
</evidence>
<dbReference type="SUPFAM" id="SSF53335">
    <property type="entry name" value="S-adenosyl-L-methionine-dependent methyltransferases"/>
    <property type="match status" value="1"/>
</dbReference>
<dbReference type="Gene3D" id="3.40.50.150">
    <property type="entry name" value="Vaccinia Virus protein VP39"/>
    <property type="match status" value="1"/>
</dbReference>
<dbReference type="Proteomes" id="UP000481252">
    <property type="component" value="Unassembled WGS sequence"/>
</dbReference>
<name>A0A7C9R4K2_9HYPH</name>
<gene>
    <name evidence="1" type="ORF">G6N74_02135</name>
</gene>